<dbReference type="PANTHER" id="PTHR46957">
    <property type="entry name" value="CYTOKINE RECEPTOR"/>
    <property type="match status" value="1"/>
</dbReference>
<evidence type="ECO:0000256" key="6">
    <source>
        <dbReference type="ARBA" id="ARBA00022989"/>
    </source>
</evidence>
<dbReference type="FunFam" id="2.60.40.10:FF:001217">
    <property type="entry name" value="phosphatidylinositol phosphatase PTPRQ isoform X2"/>
    <property type="match status" value="1"/>
</dbReference>
<feature type="domain" description="Fibronectin type-III" evidence="11">
    <location>
        <begin position="1434"/>
        <end position="1541"/>
    </location>
</feature>
<dbReference type="PROSITE" id="PS50853">
    <property type="entry name" value="FN3"/>
    <property type="match status" value="16"/>
</dbReference>
<reference evidence="12" key="2">
    <citation type="submission" date="2025-09" db="UniProtKB">
        <authorList>
            <consortium name="Ensembl"/>
        </authorList>
    </citation>
    <scope>IDENTIFICATION</scope>
</reference>
<dbReference type="Ensembl" id="ENSMCST00000005949.1">
    <property type="protein sequence ID" value="ENSMCSP00000005814.1"/>
    <property type="gene ID" value="ENSMCSG00000004139.1"/>
</dbReference>
<dbReference type="CDD" id="cd00063">
    <property type="entry name" value="FN3"/>
    <property type="match status" value="16"/>
</dbReference>
<dbReference type="InterPro" id="IPR003961">
    <property type="entry name" value="FN3_dom"/>
</dbReference>
<dbReference type="PROSITE" id="PS50055">
    <property type="entry name" value="TYR_PHOSPHATASE_PTP"/>
    <property type="match status" value="1"/>
</dbReference>
<dbReference type="Pfam" id="PF00102">
    <property type="entry name" value="Y_phosphatase"/>
    <property type="match status" value="1"/>
</dbReference>
<sequence length="2261" mass="252051">YNQVPGPEGLKFFNVSSYYFSLYWRLPYGLVDRFHLDLIPDHASVVILDLGAGEYQADFSSTLPGTTYNVTVSAISSSVYSTPVSRTVTTNVTNPGPPVFLAGERVGSAGILLSWNTPLHPNGRILSYVVKYKEVCPWMQAAYMQVTTKPDSLEVLLTSLHPGTTYEIMVAAENSAGIGVFSDPFLFQTAESAPGKVVNLTVEALNSSAVNLIWFLPRQPNGKITSFKISVKHARSGIVVKDVLVKVEDLLSGRLPECNDKSESFLWSTTTPSTTFGKSTILSQTTVTPSTEAPSQMSSVWSEPISFVVSNLRPYTTYLFEVSAVTTEAGYIDSAIVRMPESVPEDPPQNFAKSNITAKSFSVMWDPPTIVTGKFSYRVELYGPSGHILDNSTKDQKFVFSNLVPFTTYDVYVGAETNAGVGPKTNLTVFTPADVPGAVSDLQLAEVEATYIKIVWRKPQQPNGIITQYRVKVHVQETLVTLENIILGDKNKVLIWIFYNDLYEGSAEMFSSVQTASPVVFTRISVVISLYLLTDNQYNIDISAEELSYIIKGLTPFTDYTISVSAFTAVGEGPPSLLTVRTCEQVPSSVQNISYKNISSSSVLLYWHPPANPNGKITHYTVYAMELDTKRAFQETTSNNSLLMTGLKKYTNYKMRVAASTAVGESALSEENDIFVRTPEDEPDSPPQNIELINVTATEINLRWLPPEQPNGVITHYEVLYSDSNEFFIKNASSTSISLSEMKPYTLYNISVRAFTRLGHGNQSSFPLLVRTSETVPDSAPENVTYRNISSTEIELSFFPPSVPNGIIQTYTIYLTRTNGTEQRVINTTRLTLHITGHLFKDAVYPIDLSCLTRHCVLFFHFIAPSSPPQSLSVKQLLGVTVKLSWKPPLEPNGIILYYTVYVWNKMSKWSVNVTETSLEFTDLEYNYDYSAYLTASTRFGDGNIKSDTITFKTSEGAPSDPPKDVTYRNLTSTSIMLFWSPPQKPNGNILYYSVYFKNNSGIFIQNFTSYGNDSNVSMSPFVVLDDLVKYSHYTLWLTASTAFGDGNRTSEKIDVYTDQDIPEGFVENLLYQNISSTSVNVSWLPPSQPNGLVFFHVSLSLMQLETSKILSFLTYNTSIIFDDLEKYTDYILKITPATEKGSSEQHALSLHIRTDEDVPESAPVIKTFSNLSTTSVMLSWDPPIKPNGIIIRYDLNLFGPERNNSFSATNNFIILEDLLPFTLYSIYVAARTIKGPGPSAVLQFYTDESVPLAPPQNLTIINYSADSVLLKWDPSPQSNGVIVCSNNFSFLKNISGSNHEANLVGLEPFSPYFISVSAFTKLGNGNQFSNAVQFTTMESVPDAVQNVHCIATSWQSIQVQWDPPASPNGVITHYIITIGGNSTNFSSYDTLHTFRNLLSNITYRIKIKAATSAGGGEERICNASTLPEKVPSAPRDIVFSNVQSTSVTLHWRSPKSILGYFQNYKITTQLQSIHCSDWEAMGCIEREMHQYLYENVMNGWIENTVYGLKKYRWYRFAVAASTNVGYGSSSPWIATQTLPGSPDGPPENVTVLATSSHSINISWSEPAIITGPTSYLIDVTSVDNDNYKAQFLKTNDENKVLEISDLKAFTRYSVVIIAFTGDVNAALLEGKASSPLVVSTFEAVPEDPPNNITFQKIPDEVTKFQVTFVPPSEPNGNIQVYQAMVYNEDDPAAIQIHNLSVIEKKDQSVTAMIEGLKGGHTYNVSVYAINGAGAGPKIQLKITMDIKEPPRPKKKPAPVYDPNGALLVTDTTITIRMPICYYSDDHGPIKKIQVLVVEAGAQHDGNVTKWYDAYFNRPRPYFTNEGFPNPPCIEGKEDLSGKEEIYVIGADTTCMMSGSQDKICNGPLKPRKQYLFKFRATNIKGQFTDSDYSDPVKTLGKKSQKEGGTYSPRDAEIVDTKFKLDQLITVADLELKDERFTRPVSKKSFLQHVEELCTNNNLKFQEEFSELPKFLEDLASTDADLPWNRSKNRFPNIKPYNNNRVKLMPDAGIPGSDYINASYVSGYLCPNEFIATQGPLPGTVGDFWRMVWETRAKTLVMLTQCFEKGRIRCHQYWPEDNKPVTVFGDIVITKLMEDVQIDWTTRDLKIERHGDCMMVRQCNFTSWPEHGVPETTAPIIHFVKLIRANRAHDNTPMVVHCSAGVGRTGVYIALDHLTQHMNDHDFVDIYGLVAELRGERMCMVQNLAQYIFLHQCVLDLLTSKGSSQRLCLVNYSALQKMDSLDAMEGDVELEWEETTM</sequence>
<dbReference type="InterPro" id="IPR029021">
    <property type="entry name" value="Prot-tyrosine_phosphatase-like"/>
</dbReference>
<dbReference type="FunFam" id="2.60.40.10:FF:001431">
    <property type="entry name" value="phosphatidylinositol phosphatase PTPRQ isoform X1"/>
    <property type="match status" value="1"/>
</dbReference>
<feature type="domain" description="Fibronectin type-III" evidence="11">
    <location>
        <begin position="6"/>
        <end position="96"/>
    </location>
</feature>
<keyword evidence="3" id="KW-0732">Signal</keyword>
<dbReference type="FunFam" id="2.60.40.10:FF:001474">
    <property type="entry name" value="Protein tyrosine phosphatase, receptor type Q"/>
    <property type="match status" value="1"/>
</dbReference>
<dbReference type="GO" id="GO:0016020">
    <property type="term" value="C:membrane"/>
    <property type="evidence" value="ECO:0007669"/>
    <property type="project" value="UniProtKB-SubCell"/>
</dbReference>
<dbReference type="InterPro" id="IPR016130">
    <property type="entry name" value="Tyr_Pase_AS"/>
</dbReference>
<organism evidence="12 13">
    <name type="scientific">Malurus cyaneus samueli</name>
    <dbReference type="NCBI Taxonomy" id="2593467"/>
    <lineage>
        <taxon>Eukaryota</taxon>
        <taxon>Metazoa</taxon>
        <taxon>Chordata</taxon>
        <taxon>Craniata</taxon>
        <taxon>Vertebrata</taxon>
        <taxon>Euteleostomi</taxon>
        <taxon>Archelosauria</taxon>
        <taxon>Archosauria</taxon>
        <taxon>Dinosauria</taxon>
        <taxon>Saurischia</taxon>
        <taxon>Theropoda</taxon>
        <taxon>Coelurosauria</taxon>
        <taxon>Aves</taxon>
        <taxon>Neognathae</taxon>
        <taxon>Neoaves</taxon>
        <taxon>Telluraves</taxon>
        <taxon>Australaves</taxon>
        <taxon>Passeriformes</taxon>
        <taxon>Meliphagoidea</taxon>
        <taxon>Maluridae</taxon>
        <taxon>Malurus</taxon>
    </lineage>
</organism>
<dbReference type="Gene3D" id="3.90.190.10">
    <property type="entry name" value="Protein tyrosine phosphatase superfamily"/>
    <property type="match status" value="1"/>
</dbReference>
<dbReference type="FunFam" id="2.60.40.10:FF:001645">
    <property type="entry name" value="Protein tyrosine phosphatase, receptor type Q"/>
    <property type="match status" value="1"/>
</dbReference>
<comment type="subcellular location">
    <subcellularLocation>
        <location evidence="1">Membrane</location>
        <topology evidence="1">Single-pass membrane protein</topology>
    </subcellularLocation>
</comment>
<feature type="domain" description="Fibronectin type-III" evidence="11">
    <location>
        <begin position="586"/>
        <end position="681"/>
    </location>
</feature>
<dbReference type="Proteomes" id="UP000694560">
    <property type="component" value="Unplaced"/>
</dbReference>
<name>A0A8C5X2D6_9PASS</name>
<dbReference type="FunFam" id="2.60.40.10:FF:001685">
    <property type="entry name" value="phosphatidylinositol phosphatase PTPRQ isoform X2"/>
    <property type="match status" value="1"/>
</dbReference>
<dbReference type="InterPro" id="IPR036116">
    <property type="entry name" value="FN3_sf"/>
</dbReference>
<feature type="domain" description="Fibronectin type-III" evidence="11">
    <location>
        <begin position="347"/>
        <end position="435"/>
    </location>
</feature>
<reference evidence="12" key="1">
    <citation type="submission" date="2025-08" db="UniProtKB">
        <authorList>
            <consortium name="Ensembl"/>
        </authorList>
    </citation>
    <scope>IDENTIFICATION</scope>
</reference>
<keyword evidence="8" id="KW-0325">Glycoprotein</keyword>
<dbReference type="GO" id="GO:0043235">
    <property type="term" value="C:receptor complex"/>
    <property type="evidence" value="ECO:0007669"/>
    <property type="project" value="TreeGrafter"/>
</dbReference>
<feature type="domain" description="Fibronectin type-III" evidence="11">
    <location>
        <begin position="868"/>
        <end position="957"/>
    </location>
</feature>
<feature type="domain" description="Tyrosine specific protein phosphatases" evidence="10">
    <location>
        <begin position="2141"/>
        <end position="2212"/>
    </location>
</feature>
<dbReference type="FunFam" id="2.60.40.10:FF:001266">
    <property type="entry name" value="Protein tyrosine phosphatase, receptor type Q"/>
    <property type="match status" value="1"/>
</dbReference>
<evidence type="ECO:0000259" key="9">
    <source>
        <dbReference type="PROSITE" id="PS50055"/>
    </source>
</evidence>
<feature type="domain" description="Fibronectin type-III" evidence="11">
    <location>
        <begin position="1255"/>
        <end position="1340"/>
    </location>
</feature>
<dbReference type="InterPro" id="IPR000242">
    <property type="entry name" value="PTP_cat"/>
</dbReference>
<dbReference type="InterPro" id="IPR050713">
    <property type="entry name" value="RTP_Phos/Ushers"/>
</dbReference>
<evidence type="ECO:0000256" key="8">
    <source>
        <dbReference type="ARBA" id="ARBA00023180"/>
    </source>
</evidence>
<dbReference type="Gene3D" id="2.60.40.10">
    <property type="entry name" value="Immunoglobulins"/>
    <property type="match status" value="17"/>
</dbReference>
<keyword evidence="13" id="KW-1185">Reference proteome</keyword>
<evidence type="ECO:0000256" key="2">
    <source>
        <dbReference type="ARBA" id="ARBA00022692"/>
    </source>
</evidence>
<dbReference type="CDD" id="cd14616">
    <property type="entry name" value="R-PTPc-Q"/>
    <property type="match status" value="1"/>
</dbReference>
<dbReference type="SMART" id="SM00060">
    <property type="entry name" value="FN3"/>
    <property type="match status" value="17"/>
</dbReference>
<feature type="domain" description="Fibronectin type-III" evidence="11">
    <location>
        <begin position="1066"/>
        <end position="1158"/>
    </location>
</feature>
<dbReference type="PROSITE" id="PS50056">
    <property type="entry name" value="TYR_PHOSPHATASE_2"/>
    <property type="match status" value="1"/>
</dbReference>
<evidence type="ECO:0000259" key="11">
    <source>
        <dbReference type="PROSITE" id="PS50853"/>
    </source>
</evidence>
<dbReference type="FunFam" id="3.90.190.10:FF:000041">
    <property type="entry name" value="phosphatidylinositol phosphatase PTPRQ isoform X1"/>
    <property type="match status" value="1"/>
</dbReference>
<dbReference type="OrthoDB" id="10253954at2759"/>
<feature type="domain" description="Fibronectin type-III" evidence="11">
    <location>
        <begin position="1649"/>
        <end position="1750"/>
    </location>
</feature>
<accession>A0A8C5X2D6</accession>
<evidence type="ECO:0000256" key="1">
    <source>
        <dbReference type="ARBA" id="ARBA00004167"/>
    </source>
</evidence>
<evidence type="ECO:0000313" key="13">
    <source>
        <dbReference type="Proteomes" id="UP000694560"/>
    </source>
</evidence>
<dbReference type="InterPro" id="IPR003595">
    <property type="entry name" value="Tyr_Pase_cat"/>
</dbReference>
<evidence type="ECO:0000256" key="4">
    <source>
        <dbReference type="ARBA" id="ARBA00022801"/>
    </source>
</evidence>
<feature type="domain" description="Fibronectin type-III" evidence="11">
    <location>
        <begin position="780"/>
        <end position="867"/>
    </location>
</feature>
<evidence type="ECO:0000256" key="5">
    <source>
        <dbReference type="ARBA" id="ARBA00022912"/>
    </source>
</evidence>
<feature type="domain" description="Fibronectin type-III" evidence="11">
    <location>
        <begin position="1163"/>
        <end position="1250"/>
    </location>
</feature>
<keyword evidence="6" id="KW-1133">Transmembrane helix</keyword>
<keyword evidence="7" id="KW-0472">Membrane</keyword>
<feature type="domain" description="Fibronectin type-III" evidence="11">
    <location>
        <begin position="1344"/>
        <end position="1430"/>
    </location>
</feature>
<feature type="domain" description="Fibronectin type-III" evidence="11">
    <location>
        <begin position="686"/>
        <end position="775"/>
    </location>
</feature>
<dbReference type="InterPro" id="IPR013783">
    <property type="entry name" value="Ig-like_fold"/>
</dbReference>
<feature type="domain" description="Fibronectin type-III" evidence="11">
    <location>
        <begin position="196"/>
        <end position="291"/>
    </location>
</feature>
<feature type="domain" description="Fibronectin type-III" evidence="11">
    <location>
        <begin position="1546"/>
        <end position="1644"/>
    </location>
</feature>
<dbReference type="PROSITE" id="PS00383">
    <property type="entry name" value="TYR_PHOSPHATASE_1"/>
    <property type="match status" value="1"/>
</dbReference>
<dbReference type="FunFam" id="2.60.40.10:FF:001147">
    <property type="entry name" value="phosphatidylinositol phosphatase PTPRQ isoform X3"/>
    <property type="match status" value="1"/>
</dbReference>
<keyword evidence="4" id="KW-0378">Hydrolase</keyword>
<protein>
    <submittedName>
        <fullName evidence="12">Protein tyrosine phosphatase receptor type Q</fullName>
    </submittedName>
</protein>
<keyword evidence="2" id="KW-0812">Transmembrane</keyword>
<dbReference type="FunFam" id="2.60.40.10:FF:000478">
    <property type="entry name" value="Protein tyrosine phosphatase, receptor type Q"/>
    <property type="match status" value="2"/>
</dbReference>
<evidence type="ECO:0000259" key="10">
    <source>
        <dbReference type="PROSITE" id="PS50056"/>
    </source>
</evidence>
<dbReference type="SUPFAM" id="SSF52799">
    <property type="entry name" value="(Phosphotyrosine protein) phosphatases II"/>
    <property type="match status" value="1"/>
</dbReference>
<dbReference type="PANTHER" id="PTHR46957:SF1">
    <property type="entry name" value="PHOSPHATIDYLINOSITOL PHOSPHATASE PTPRQ"/>
    <property type="match status" value="1"/>
</dbReference>
<feature type="domain" description="Tyrosine-protein phosphatase" evidence="9">
    <location>
        <begin position="1965"/>
        <end position="2221"/>
    </location>
</feature>
<dbReference type="SMART" id="SM00194">
    <property type="entry name" value="PTPc"/>
    <property type="match status" value="1"/>
</dbReference>
<feature type="domain" description="Fibronectin type-III" evidence="11">
    <location>
        <begin position="962"/>
        <end position="1061"/>
    </location>
</feature>
<evidence type="ECO:0000256" key="3">
    <source>
        <dbReference type="ARBA" id="ARBA00022729"/>
    </source>
</evidence>
<dbReference type="SMART" id="SM00404">
    <property type="entry name" value="PTPc_motif"/>
    <property type="match status" value="1"/>
</dbReference>
<dbReference type="PRINTS" id="PR00700">
    <property type="entry name" value="PRTYPHPHTASE"/>
</dbReference>
<feature type="domain" description="Fibronectin type-III" evidence="11">
    <location>
        <begin position="97"/>
        <end position="192"/>
    </location>
</feature>
<evidence type="ECO:0000256" key="7">
    <source>
        <dbReference type="ARBA" id="ARBA00023136"/>
    </source>
</evidence>
<proteinExistence type="predicted"/>
<dbReference type="SUPFAM" id="SSF49265">
    <property type="entry name" value="Fibronectin type III"/>
    <property type="match status" value="11"/>
</dbReference>
<keyword evidence="5" id="KW-0904">Protein phosphatase</keyword>
<dbReference type="FunFam" id="2.60.40.10:FF:000937">
    <property type="entry name" value="phosphatidylinositol phosphatase PTPRQ isoform X1"/>
    <property type="match status" value="1"/>
</dbReference>
<dbReference type="InterPro" id="IPR000387">
    <property type="entry name" value="Tyr_Pase_dom"/>
</dbReference>
<dbReference type="Pfam" id="PF00041">
    <property type="entry name" value="fn3"/>
    <property type="match status" value="13"/>
</dbReference>
<evidence type="ECO:0000313" key="12">
    <source>
        <dbReference type="Ensembl" id="ENSMCSP00000005814.1"/>
    </source>
</evidence>
<dbReference type="GO" id="GO:0004725">
    <property type="term" value="F:protein tyrosine phosphatase activity"/>
    <property type="evidence" value="ECO:0007669"/>
    <property type="project" value="InterPro"/>
</dbReference>